<evidence type="ECO:0000256" key="2">
    <source>
        <dbReference type="ARBA" id="ARBA00022448"/>
    </source>
</evidence>
<feature type="transmembrane region" description="Helical" evidence="7">
    <location>
        <begin position="126"/>
        <end position="146"/>
    </location>
</feature>
<feature type="transmembrane region" description="Helical" evidence="7">
    <location>
        <begin position="166"/>
        <end position="188"/>
    </location>
</feature>
<organism evidence="9 10">
    <name type="scientific">Cohnella terricola</name>
    <dbReference type="NCBI Taxonomy" id="1289167"/>
    <lineage>
        <taxon>Bacteria</taxon>
        <taxon>Bacillati</taxon>
        <taxon>Bacillota</taxon>
        <taxon>Bacilli</taxon>
        <taxon>Bacillales</taxon>
        <taxon>Paenibacillaceae</taxon>
        <taxon>Cohnella</taxon>
    </lineage>
</organism>
<feature type="transmembrane region" description="Helical" evidence="7">
    <location>
        <begin position="97"/>
        <end position="119"/>
    </location>
</feature>
<feature type="transmembrane region" description="Helical" evidence="7">
    <location>
        <begin position="236"/>
        <end position="256"/>
    </location>
</feature>
<accession>A0A559JT37</accession>
<evidence type="ECO:0000256" key="7">
    <source>
        <dbReference type="RuleBase" id="RU363032"/>
    </source>
</evidence>
<evidence type="ECO:0000256" key="5">
    <source>
        <dbReference type="ARBA" id="ARBA00022989"/>
    </source>
</evidence>
<proteinExistence type="inferred from homology"/>
<evidence type="ECO:0000256" key="1">
    <source>
        <dbReference type="ARBA" id="ARBA00004651"/>
    </source>
</evidence>
<reference evidence="9 10" key="1">
    <citation type="submission" date="2019-07" db="EMBL/GenBank/DDBJ databases">
        <authorList>
            <person name="Kim J."/>
        </authorList>
    </citation>
    <scope>NUCLEOTIDE SEQUENCE [LARGE SCALE GENOMIC DNA]</scope>
    <source>
        <strain evidence="9 10">G13</strain>
    </source>
</reference>
<keyword evidence="2 7" id="KW-0813">Transport</keyword>
<dbReference type="AlphaFoldDB" id="A0A559JT37"/>
<evidence type="ECO:0000256" key="3">
    <source>
        <dbReference type="ARBA" id="ARBA00022475"/>
    </source>
</evidence>
<dbReference type="Proteomes" id="UP000316330">
    <property type="component" value="Unassembled WGS sequence"/>
</dbReference>
<dbReference type="OrthoDB" id="9809527at2"/>
<dbReference type="PANTHER" id="PTHR43005">
    <property type="entry name" value="BLR7065 PROTEIN"/>
    <property type="match status" value="1"/>
</dbReference>
<dbReference type="SUPFAM" id="SSF161098">
    <property type="entry name" value="MetI-like"/>
    <property type="match status" value="1"/>
</dbReference>
<dbReference type="PROSITE" id="PS50928">
    <property type="entry name" value="ABC_TM1"/>
    <property type="match status" value="1"/>
</dbReference>
<evidence type="ECO:0000313" key="10">
    <source>
        <dbReference type="Proteomes" id="UP000316330"/>
    </source>
</evidence>
<name>A0A559JT37_9BACL</name>
<sequence length="314" mass="35429">MFPPRSQRVGDHLKVRLLNPLKRLSQRNKVLFWMLVPCLAFIFILTIYPTVYLLFVSLTSYNTMEKGSMKFIGLANFGTFLTDANAWHAFWISMKHVVVTLSLELVLGTLTAIAAYKLLNKWYSRWLRTIVLLPLMVPSVVTGITWAQLFSPTNGFFSYLASKFGLYSVGFLGDASTAFSSLVAIDVWQWTPFIFLMILAGLEALPAEPYEAASIDGAGRTRTFWSITIPLLKRNFLITIILKIIFSFKVWAEIYMTTRGGPGNLTETLNVHIFNVAFVNNNFGYAGALSFVYLIILNVILLAFFKALFPKNAV</sequence>
<dbReference type="CDD" id="cd06261">
    <property type="entry name" value="TM_PBP2"/>
    <property type="match status" value="1"/>
</dbReference>
<dbReference type="InterPro" id="IPR035906">
    <property type="entry name" value="MetI-like_sf"/>
</dbReference>
<dbReference type="InterPro" id="IPR000515">
    <property type="entry name" value="MetI-like"/>
</dbReference>
<evidence type="ECO:0000256" key="6">
    <source>
        <dbReference type="ARBA" id="ARBA00023136"/>
    </source>
</evidence>
<dbReference type="PANTHER" id="PTHR43005:SF1">
    <property type="entry name" value="SPERMIDINE_PUTRESCINE TRANSPORT SYSTEM PERMEASE PROTEIN"/>
    <property type="match status" value="1"/>
</dbReference>
<comment type="caution">
    <text evidence="9">The sequence shown here is derived from an EMBL/GenBank/DDBJ whole genome shotgun (WGS) entry which is preliminary data.</text>
</comment>
<feature type="domain" description="ABC transmembrane type-1" evidence="8">
    <location>
        <begin position="90"/>
        <end position="304"/>
    </location>
</feature>
<comment type="similarity">
    <text evidence="7">Belongs to the binding-protein-dependent transport system permease family.</text>
</comment>
<feature type="transmembrane region" description="Helical" evidence="7">
    <location>
        <begin position="30"/>
        <end position="59"/>
    </location>
</feature>
<dbReference type="Gene3D" id="1.10.3720.10">
    <property type="entry name" value="MetI-like"/>
    <property type="match status" value="1"/>
</dbReference>
<dbReference type="GO" id="GO:0005886">
    <property type="term" value="C:plasma membrane"/>
    <property type="evidence" value="ECO:0007669"/>
    <property type="project" value="UniProtKB-SubCell"/>
</dbReference>
<feature type="transmembrane region" description="Helical" evidence="7">
    <location>
        <begin position="283"/>
        <end position="305"/>
    </location>
</feature>
<dbReference type="Pfam" id="PF00528">
    <property type="entry name" value="BPD_transp_1"/>
    <property type="match status" value="1"/>
</dbReference>
<keyword evidence="10" id="KW-1185">Reference proteome</keyword>
<keyword evidence="3" id="KW-1003">Cell membrane</keyword>
<keyword evidence="5 7" id="KW-1133">Transmembrane helix</keyword>
<protein>
    <submittedName>
        <fullName evidence="9">Sugar ABC transporter permease</fullName>
    </submittedName>
</protein>
<evidence type="ECO:0000259" key="8">
    <source>
        <dbReference type="PROSITE" id="PS50928"/>
    </source>
</evidence>
<comment type="subcellular location">
    <subcellularLocation>
        <location evidence="1 7">Cell membrane</location>
        <topology evidence="1 7">Multi-pass membrane protein</topology>
    </subcellularLocation>
</comment>
<evidence type="ECO:0000313" key="9">
    <source>
        <dbReference type="EMBL" id="TVY03044.1"/>
    </source>
</evidence>
<dbReference type="GO" id="GO:0055085">
    <property type="term" value="P:transmembrane transport"/>
    <property type="evidence" value="ECO:0007669"/>
    <property type="project" value="InterPro"/>
</dbReference>
<keyword evidence="4 7" id="KW-0812">Transmembrane</keyword>
<gene>
    <name evidence="9" type="ORF">FPZ45_03910</name>
</gene>
<dbReference type="EMBL" id="VNJJ01000002">
    <property type="protein sequence ID" value="TVY03044.1"/>
    <property type="molecule type" value="Genomic_DNA"/>
</dbReference>
<keyword evidence="6 7" id="KW-0472">Membrane</keyword>
<evidence type="ECO:0000256" key="4">
    <source>
        <dbReference type="ARBA" id="ARBA00022692"/>
    </source>
</evidence>